<dbReference type="Gene3D" id="3.10.310.50">
    <property type="match status" value="1"/>
</dbReference>
<dbReference type="PANTHER" id="PTHR30373">
    <property type="entry name" value="UPF0603 PROTEIN YGCG"/>
    <property type="match status" value="1"/>
</dbReference>
<dbReference type="RefSeq" id="WP_345930067.1">
    <property type="nucleotide sequence ID" value="NZ_JBDIVF010000014.1"/>
</dbReference>
<reference evidence="5 6" key="1">
    <citation type="submission" date="2024-07" db="EMBL/GenBank/DDBJ databases">
        <title>Uliginosibacterium paludis KCTC:42655.</title>
        <authorList>
            <person name="Kim M.K."/>
        </authorList>
    </citation>
    <scope>NUCLEOTIDE SEQUENCE [LARGE SCALE GENOMIC DNA]</scope>
    <source>
        <strain evidence="5 6">KCTC 42655</strain>
    </source>
</reference>
<dbReference type="EMBL" id="JBEWLZ010000008">
    <property type="protein sequence ID" value="MET1491015.1"/>
    <property type="molecule type" value="Genomic_DNA"/>
</dbReference>
<keyword evidence="2" id="KW-1133">Transmembrane helix</keyword>
<sequence length="279" mass="28262">MLRRILLSCLLLCAAALAQAQVAVPPLSGRVVDLTGALSAEAKQDLATRLEAIEKTRGSQVAILLLPTVQPEDIEAFGIRVADAWKLGRKDVDDGAILIVALQDRRLRLEVGRGLEGALPDAIAKRIISDTITPFFKQGDFHGGLAAGVNAIAEKIGAEALPPPQTHGGLAAGVIAIAEKIGAEALPPPDTHGRSDEEELPIGFLIVAGFIVLVVLGSIVSDRSSWYSSRGSRVLRHGGGFPLGGGWGGGWGGGSGGGSGGGFSGGGGGFGGGGASGGW</sequence>
<evidence type="ECO:0000256" key="2">
    <source>
        <dbReference type="SAM" id="Phobius"/>
    </source>
</evidence>
<protein>
    <submittedName>
        <fullName evidence="5">TPM domain-containing protein</fullName>
    </submittedName>
</protein>
<evidence type="ECO:0000313" key="5">
    <source>
        <dbReference type="EMBL" id="MET1491015.1"/>
    </source>
</evidence>
<feature type="chain" id="PRO_5047104390" evidence="3">
    <location>
        <begin position="21"/>
        <end position="279"/>
    </location>
</feature>
<dbReference type="InterPro" id="IPR007621">
    <property type="entry name" value="TPM_dom"/>
</dbReference>
<keyword evidence="2" id="KW-0472">Membrane</keyword>
<organism evidence="5 6">
    <name type="scientific">Uliginosibacterium paludis</name>
    <dbReference type="NCBI Taxonomy" id="1615952"/>
    <lineage>
        <taxon>Bacteria</taxon>
        <taxon>Pseudomonadati</taxon>
        <taxon>Pseudomonadota</taxon>
        <taxon>Betaproteobacteria</taxon>
        <taxon>Rhodocyclales</taxon>
        <taxon>Zoogloeaceae</taxon>
        <taxon>Uliginosibacterium</taxon>
    </lineage>
</organism>
<dbReference type="PANTHER" id="PTHR30373:SF2">
    <property type="entry name" value="UPF0603 PROTEIN YGCG"/>
    <property type="match status" value="1"/>
</dbReference>
<accession>A0ABV2CSZ0</accession>
<feature type="transmembrane region" description="Helical" evidence="2">
    <location>
        <begin position="200"/>
        <end position="220"/>
    </location>
</feature>
<dbReference type="Pfam" id="PF04536">
    <property type="entry name" value="TPM_phosphatase"/>
    <property type="match status" value="1"/>
</dbReference>
<evidence type="ECO:0000256" key="1">
    <source>
        <dbReference type="SAM" id="MobiDB-lite"/>
    </source>
</evidence>
<comment type="caution">
    <text evidence="5">The sequence shown here is derived from an EMBL/GenBank/DDBJ whole genome shotgun (WGS) entry which is preliminary data.</text>
</comment>
<keyword evidence="3" id="KW-0732">Signal</keyword>
<evidence type="ECO:0000259" key="4">
    <source>
        <dbReference type="Pfam" id="PF04536"/>
    </source>
</evidence>
<proteinExistence type="predicted"/>
<keyword evidence="2" id="KW-0812">Transmembrane</keyword>
<evidence type="ECO:0000256" key="3">
    <source>
        <dbReference type="SAM" id="SignalP"/>
    </source>
</evidence>
<gene>
    <name evidence="5" type="ORF">ABVT11_14345</name>
</gene>
<feature type="signal peptide" evidence="3">
    <location>
        <begin position="1"/>
        <end position="20"/>
    </location>
</feature>
<keyword evidence="6" id="KW-1185">Reference proteome</keyword>
<feature type="region of interest" description="Disordered" evidence="1">
    <location>
        <begin position="258"/>
        <end position="279"/>
    </location>
</feature>
<evidence type="ECO:0000313" key="6">
    <source>
        <dbReference type="Proteomes" id="UP001548590"/>
    </source>
</evidence>
<feature type="domain" description="TPM" evidence="4">
    <location>
        <begin position="31"/>
        <end position="154"/>
    </location>
</feature>
<name>A0ABV2CSZ0_9RHOO</name>
<dbReference type="Proteomes" id="UP001548590">
    <property type="component" value="Unassembled WGS sequence"/>
</dbReference>